<dbReference type="OrthoDB" id="10257697at2759"/>
<reference evidence="5 6" key="1">
    <citation type="submission" date="2014-04" db="EMBL/GenBank/DDBJ databases">
        <authorList>
            <consortium name="DOE Joint Genome Institute"/>
            <person name="Kuo A."/>
            <person name="Tarkka M."/>
            <person name="Buscot F."/>
            <person name="Kohler A."/>
            <person name="Nagy L.G."/>
            <person name="Floudas D."/>
            <person name="Copeland A."/>
            <person name="Barry K.W."/>
            <person name="Cichocki N."/>
            <person name="Veneault-Fourrey C."/>
            <person name="LaButti K."/>
            <person name="Lindquist E.A."/>
            <person name="Lipzen A."/>
            <person name="Lundell T."/>
            <person name="Morin E."/>
            <person name="Murat C."/>
            <person name="Sun H."/>
            <person name="Tunlid A."/>
            <person name="Henrissat B."/>
            <person name="Grigoriev I.V."/>
            <person name="Hibbett D.S."/>
            <person name="Martin F."/>
            <person name="Nordberg H.P."/>
            <person name="Cantor M.N."/>
            <person name="Hua S.X."/>
        </authorList>
    </citation>
    <scope>NUCLEOTIDE SEQUENCE [LARGE SCALE GENOMIC DNA]</scope>
    <source>
        <strain evidence="5 6">F 1598</strain>
    </source>
</reference>
<reference evidence="6" key="2">
    <citation type="submission" date="2015-01" db="EMBL/GenBank/DDBJ databases">
        <title>Evolutionary Origins and Diversification of the Mycorrhizal Mutualists.</title>
        <authorList>
            <consortium name="DOE Joint Genome Institute"/>
            <consortium name="Mycorrhizal Genomics Consortium"/>
            <person name="Kohler A."/>
            <person name="Kuo A."/>
            <person name="Nagy L.G."/>
            <person name="Floudas D."/>
            <person name="Copeland A."/>
            <person name="Barry K.W."/>
            <person name="Cichocki N."/>
            <person name="Veneault-Fourrey C."/>
            <person name="LaButti K."/>
            <person name="Lindquist E.A."/>
            <person name="Lipzen A."/>
            <person name="Lundell T."/>
            <person name="Morin E."/>
            <person name="Murat C."/>
            <person name="Riley R."/>
            <person name="Ohm R."/>
            <person name="Sun H."/>
            <person name="Tunlid A."/>
            <person name="Henrissat B."/>
            <person name="Grigoriev I.V."/>
            <person name="Hibbett D.S."/>
            <person name="Martin F."/>
        </authorList>
    </citation>
    <scope>NUCLEOTIDE SEQUENCE [LARGE SCALE GENOMIC DNA]</scope>
    <source>
        <strain evidence="6">F 1598</strain>
    </source>
</reference>
<comment type="similarity">
    <text evidence="1">Belongs to the cytochrome b5 family. MAPR subfamily.</text>
</comment>
<feature type="compositionally biased region" description="Acidic residues" evidence="2">
    <location>
        <begin position="1"/>
        <end position="10"/>
    </location>
</feature>
<evidence type="ECO:0000259" key="4">
    <source>
        <dbReference type="SMART" id="SM01117"/>
    </source>
</evidence>
<dbReference type="Proteomes" id="UP000054166">
    <property type="component" value="Unassembled WGS sequence"/>
</dbReference>
<dbReference type="HOGENOM" id="CLU_070889_1_0_1"/>
<keyword evidence="3" id="KW-0812">Transmembrane</keyword>
<evidence type="ECO:0000256" key="1">
    <source>
        <dbReference type="ARBA" id="ARBA00038357"/>
    </source>
</evidence>
<protein>
    <recommendedName>
        <fullName evidence="4">Cytochrome b5 heme-binding domain-containing protein</fullName>
    </recommendedName>
</protein>
<organism evidence="5 6">
    <name type="scientific">Piloderma croceum (strain F 1598)</name>
    <dbReference type="NCBI Taxonomy" id="765440"/>
    <lineage>
        <taxon>Eukaryota</taxon>
        <taxon>Fungi</taxon>
        <taxon>Dikarya</taxon>
        <taxon>Basidiomycota</taxon>
        <taxon>Agaricomycotina</taxon>
        <taxon>Agaricomycetes</taxon>
        <taxon>Agaricomycetidae</taxon>
        <taxon>Atheliales</taxon>
        <taxon>Atheliaceae</taxon>
        <taxon>Piloderma</taxon>
    </lineage>
</organism>
<dbReference type="Gene3D" id="3.10.120.10">
    <property type="entry name" value="Cytochrome b5-like heme/steroid binding domain"/>
    <property type="match status" value="1"/>
</dbReference>
<accession>A0A0C3FHM2</accession>
<dbReference type="InterPro" id="IPR050577">
    <property type="entry name" value="MAPR/NEUFC/NENF-like"/>
</dbReference>
<dbReference type="SUPFAM" id="SSF55856">
    <property type="entry name" value="Cytochrome b5-like heme/steroid binding domain"/>
    <property type="match status" value="1"/>
</dbReference>
<name>A0A0C3FHM2_PILCF</name>
<keyword evidence="6" id="KW-1185">Reference proteome</keyword>
<dbReference type="InterPro" id="IPR001199">
    <property type="entry name" value="Cyt_B5-like_heme/steroid-bd"/>
</dbReference>
<feature type="region of interest" description="Disordered" evidence="2">
    <location>
        <begin position="1"/>
        <end position="22"/>
    </location>
</feature>
<dbReference type="EMBL" id="KN832989">
    <property type="protein sequence ID" value="KIM83900.1"/>
    <property type="molecule type" value="Genomic_DNA"/>
</dbReference>
<dbReference type="AlphaFoldDB" id="A0A0C3FHM2"/>
<dbReference type="SMART" id="SM01117">
    <property type="entry name" value="Cyt-b5"/>
    <property type="match status" value="1"/>
</dbReference>
<dbReference type="InParanoid" id="A0A0C3FHM2"/>
<proteinExistence type="inferred from homology"/>
<dbReference type="PANTHER" id="PTHR10281">
    <property type="entry name" value="MEMBRANE-ASSOCIATED PROGESTERONE RECEPTOR COMPONENT-RELATED"/>
    <property type="match status" value="1"/>
</dbReference>
<evidence type="ECO:0000313" key="5">
    <source>
        <dbReference type="EMBL" id="KIM83900.1"/>
    </source>
</evidence>
<evidence type="ECO:0000256" key="3">
    <source>
        <dbReference type="SAM" id="Phobius"/>
    </source>
</evidence>
<gene>
    <name evidence="5" type="ORF">PILCRDRAFT_24638</name>
</gene>
<feature type="non-terminal residue" evidence="5">
    <location>
        <position position="244"/>
    </location>
</feature>
<dbReference type="Pfam" id="PF00173">
    <property type="entry name" value="Cyt-b5"/>
    <property type="match status" value="1"/>
</dbReference>
<feature type="transmembrane region" description="Helical" evidence="3">
    <location>
        <begin position="88"/>
        <end position="109"/>
    </location>
</feature>
<feature type="non-terminal residue" evidence="5">
    <location>
        <position position="1"/>
    </location>
</feature>
<keyword evidence="3" id="KW-1133">Transmembrane helix</keyword>
<sequence length="244" mass="27779">GAAPSTDEDELPKVPDPNIAERMVSTKPANQPFLAYKEYRNKREAQHKAWEERMKERDEMIAKGLKVGPKEKDPTEEVEVGLLGLLKFILYLLIFVVLAGKFFTGSFLWEYEGKWTNLRTYMPTNQRLFSERLLAEFDGSNEGRPIYVAIDHDVYDVSNNRGTYGPGGSYHHMAGIDAARSFATGCFATHRTHDIRGLTDSELQGLEHWKQFFANHKSYFKVGKVVHHPIDPASPVPEHCDPKK</sequence>
<keyword evidence="3" id="KW-0472">Membrane</keyword>
<dbReference type="GO" id="GO:0012505">
    <property type="term" value="C:endomembrane system"/>
    <property type="evidence" value="ECO:0007669"/>
    <property type="project" value="TreeGrafter"/>
</dbReference>
<evidence type="ECO:0000313" key="6">
    <source>
        <dbReference type="Proteomes" id="UP000054166"/>
    </source>
</evidence>
<feature type="domain" description="Cytochrome b5 heme-binding" evidence="4">
    <location>
        <begin position="129"/>
        <end position="226"/>
    </location>
</feature>
<dbReference type="PANTHER" id="PTHR10281:SF76">
    <property type="entry name" value="CALCUTTA CUP-RELATED"/>
    <property type="match status" value="1"/>
</dbReference>
<dbReference type="InterPro" id="IPR036400">
    <property type="entry name" value="Cyt_B5-like_heme/steroid_sf"/>
</dbReference>
<dbReference type="GO" id="GO:0016020">
    <property type="term" value="C:membrane"/>
    <property type="evidence" value="ECO:0007669"/>
    <property type="project" value="TreeGrafter"/>
</dbReference>
<evidence type="ECO:0000256" key="2">
    <source>
        <dbReference type="SAM" id="MobiDB-lite"/>
    </source>
</evidence>